<dbReference type="SUPFAM" id="SSF57701">
    <property type="entry name" value="Zn2/Cys6 DNA-binding domain"/>
    <property type="match status" value="1"/>
</dbReference>
<dbReference type="PROSITE" id="PS50048">
    <property type="entry name" value="ZN2_CY6_FUNGAL_2"/>
    <property type="match status" value="1"/>
</dbReference>
<dbReference type="InterPro" id="IPR036864">
    <property type="entry name" value="Zn2-C6_fun-type_DNA-bd_sf"/>
</dbReference>
<gene>
    <name evidence="7" type="ORF">A1O1_08256</name>
</gene>
<evidence type="ECO:0000259" key="6">
    <source>
        <dbReference type="PROSITE" id="PS50048"/>
    </source>
</evidence>
<protein>
    <recommendedName>
        <fullName evidence="6">Zn(2)-C6 fungal-type domain-containing protein</fullName>
    </recommendedName>
</protein>
<sequence>MHSSHSETSELVDYPRKRALVACEVCRLRKTKCDAVRPQCSFCAGLDLECVYRTTRRQASKRAKPNNRRIPSLNQDLHALSKQTHTLIGESGVSNDPQLELEWQGRRNNTVEDGLGRAGQSSPSDRVLSMREPQQLPGPEAQIVHASPVTVGATSSVYSFSEADEAPCLIGLSLRGLSRLTGYPTPWQLQPLIWDDSEKYYEIEERQYNQLFGPTHDDDLSCLDSSFRTCWRYQQAFVRNILSWFPLLDQQTCALIVQTTSEKGFSQTDPNSPLSLLMLALGAFTRTDHRPADTINTQPPGIEYFRAACRLLTNHPRNKSTIVGAQSYILKS</sequence>
<dbReference type="EMBL" id="AMWN01000008">
    <property type="protein sequence ID" value="EXJ80114.1"/>
    <property type="molecule type" value="Genomic_DNA"/>
</dbReference>
<evidence type="ECO:0000256" key="3">
    <source>
        <dbReference type="ARBA" id="ARBA00023163"/>
    </source>
</evidence>
<comment type="caution">
    <text evidence="7">The sequence shown here is derived from an EMBL/GenBank/DDBJ whole genome shotgun (WGS) entry which is preliminary data.</text>
</comment>
<dbReference type="HOGENOM" id="CLU_836780_0_0_1"/>
<dbReference type="PANTHER" id="PTHR47785">
    <property type="entry name" value="ZN(II)2CYS6 TRANSCRIPTION FACTOR (EUROFUNG)-RELATED-RELATED"/>
    <property type="match status" value="1"/>
</dbReference>
<evidence type="ECO:0000256" key="4">
    <source>
        <dbReference type="ARBA" id="ARBA00023242"/>
    </source>
</evidence>
<dbReference type="CDD" id="cd00067">
    <property type="entry name" value="GAL4"/>
    <property type="match status" value="1"/>
</dbReference>
<dbReference type="OrthoDB" id="4685598at2759"/>
<feature type="domain" description="Zn(2)-C6 fungal-type" evidence="6">
    <location>
        <begin position="22"/>
        <end position="52"/>
    </location>
</feature>
<accession>W9YCQ3</accession>
<dbReference type="AlphaFoldDB" id="W9YCQ3"/>
<dbReference type="PROSITE" id="PS00463">
    <property type="entry name" value="ZN2_CY6_FUNGAL_1"/>
    <property type="match status" value="1"/>
</dbReference>
<keyword evidence="8" id="KW-1185">Reference proteome</keyword>
<evidence type="ECO:0000256" key="2">
    <source>
        <dbReference type="ARBA" id="ARBA00023125"/>
    </source>
</evidence>
<proteinExistence type="predicted"/>
<reference evidence="7 8" key="1">
    <citation type="submission" date="2013-03" db="EMBL/GenBank/DDBJ databases">
        <title>The Genome Sequence of Capronia coronata CBS 617.96.</title>
        <authorList>
            <consortium name="The Broad Institute Genomics Platform"/>
            <person name="Cuomo C."/>
            <person name="de Hoog S."/>
            <person name="Gorbushina A."/>
            <person name="Walker B."/>
            <person name="Young S.K."/>
            <person name="Zeng Q."/>
            <person name="Gargeya S."/>
            <person name="Fitzgerald M."/>
            <person name="Haas B."/>
            <person name="Abouelleil A."/>
            <person name="Allen A.W."/>
            <person name="Alvarado L."/>
            <person name="Arachchi H.M."/>
            <person name="Berlin A.M."/>
            <person name="Chapman S.B."/>
            <person name="Gainer-Dewar J."/>
            <person name="Goldberg J."/>
            <person name="Griggs A."/>
            <person name="Gujja S."/>
            <person name="Hansen M."/>
            <person name="Howarth C."/>
            <person name="Imamovic A."/>
            <person name="Ireland A."/>
            <person name="Larimer J."/>
            <person name="McCowan C."/>
            <person name="Murphy C."/>
            <person name="Pearson M."/>
            <person name="Poon T.W."/>
            <person name="Priest M."/>
            <person name="Roberts A."/>
            <person name="Saif S."/>
            <person name="Shea T."/>
            <person name="Sisk P."/>
            <person name="Sykes S."/>
            <person name="Wortman J."/>
            <person name="Nusbaum C."/>
            <person name="Birren B."/>
        </authorList>
    </citation>
    <scope>NUCLEOTIDE SEQUENCE [LARGE SCALE GENOMIC DNA]</scope>
    <source>
        <strain evidence="7 8">CBS 617.96</strain>
    </source>
</reference>
<evidence type="ECO:0000256" key="5">
    <source>
        <dbReference type="SAM" id="MobiDB-lite"/>
    </source>
</evidence>
<evidence type="ECO:0000313" key="7">
    <source>
        <dbReference type="EMBL" id="EXJ80114.1"/>
    </source>
</evidence>
<organism evidence="7 8">
    <name type="scientific">Capronia coronata CBS 617.96</name>
    <dbReference type="NCBI Taxonomy" id="1182541"/>
    <lineage>
        <taxon>Eukaryota</taxon>
        <taxon>Fungi</taxon>
        <taxon>Dikarya</taxon>
        <taxon>Ascomycota</taxon>
        <taxon>Pezizomycotina</taxon>
        <taxon>Eurotiomycetes</taxon>
        <taxon>Chaetothyriomycetidae</taxon>
        <taxon>Chaetothyriales</taxon>
        <taxon>Herpotrichiellaceae</taxon>
        <taxon>Capronia</taxon>
    </lineage>
</organism>
<dbReference type="GO" id="GO:0008270">
    <property type="term" value="F:zinc ion binding"/>
    <property type="evidence" value="ECO:0007669"/>
    <property type="project" value="InterPro"/>
</dbReference>
<dbReference type="GO" id="GO:0000981">
    <property type="term" value="F:DNA-binding transcription factor activity, RNA polymerase II-specific"/>
    <property type="evidence" value="ECO:0007669"/>
    <property type="project" value="InterPro"/>
</dbReference>
<dbReference type="InterPro" id="IPR001138">
    <property type="entry name" value="Zn2Cys6_DnaBD"/>
</dbReference>
<dbReference type="Proteomes" id="UP000019484">
    <property type="component" value="Unassembled WGS sequence"/>
</dbReference>
<dbReference type="Gene3D" id="4.10.240.10">
    <property type="entry name" value="Zn(2)-C6 fungal-type DNA-binding domain"/>
    <property type="match status" value="1"/>
</dbReference>
<dbReference type="RefSeq" id="XP_007727308.1">
    <property type="nucleotide sequence ID" value="XM_007729118.1"/>
</dbReference>
<dbReference type="GeneID" id="19163107"/>
<keyword evidence="2" id="KW-0238">DNA-binding</keyword>
<dbReference type="GO" id="GO:0003677">
    <property type="term" value="F:DNA binding"/>
    <property type="evidence" value="ECO:0007669"/>
    <property type="project" value="UniProtKB-KW"/>
</dbReference>
<dbReference type="SMART" id="SM00066">
    <property type="entry name" value="GAL4"/>
    <property type="match status" value="1"/>
</dbReference>
<dbReference type="InterPro" id="IPR053181">
    <property type="entry name" value="EcdB-like_regulator"/>
</dbReference>
<keyword evidence="4" id="KW-0539">Nucleus</keyword>
<dbReference type="Pfam" id="PF00172">
    <property type="entry name" value="Zn_clus"/>
    <property type="match status" value="1"/>
</dbReference>
<dbReference type="STRING" id="1182541.W9YCQ3"/>
<feature type="region of interest" description="Disordered" evidence="5">
    <location>
        <begin position="109"/>
        <end position="134"/>
    </location>
</feature>
<evidence type="ECO:0000313" key="8">
    <source>
        <dbReference type="Proteomes" id="UP000019484"/>
    </source>
</evidence>
<keyword evidence="3" id="KW-0804">Transcription</keyword>
<dbReference type="CDD" id="cd12148">
    <property type="entry name" value="fungal_TF_MHR"/>
    <property type="match status" value="1"/>
</dbReference>
<keyword evidence="1" id="KW-0805">Transcription regulation</keyword>
<evidence type="ECO:0000256" key="1">
    <source>
        <dbReference type="ARBA" id="ARBA00023015"/>
    </source>
</evidence>
<name>W9YCQ3_9EURO</name>